<keyword evidence="3 8" id="KW-0812">Transmembrane</keyword>
<evidence type="ECO:0000256" key="3">
    <source>
        <dbReference type="ARBA" id="ARBA00022692"/>
    </source>
</evidence>
<evidence type="ECO:0000256" key="5">
    <source>
        <dbReference type="ARBA" id="ARBA00023136"/>
    </source>
</evidence>
<feature type="chain" id="PRO_5017334089" description="Ionotropic glutamate receptor C-terminal domain-containing protein" evidence="9">
    <location>
        <begin position="19"/>
        <end position="579"/>
    </location>
</feature>
<evidence type="ECO:0000313" key="10">
    <source>
        <dbReference type="EMBL" id="SPP74968.1"/>
    </source>
</evidence>
<dbReference type="OMA" id="TWAVQVI"/>
<keyword evidence="2" id="KW-1003">Cell membrane</keyword>
<evidence type="ECO:0000256" key="1">
    <source>
        <dbReference type="ARBA" id="ARBA00004651"/>
    </source>
</evidence>
<proteinExistence type="predicted"/>
<protein>
    <recommendedName>
        <fullName evidence="12">Ionotropic glutamate receptor C-terminal domain-containing protein</fullName>
    </recommendedName>
</protein>
<evidence type="ECO:0008006" key="12">
    <source>
        <dbReference type="Google" id="ProtNLM"/>
    </source>
</evidence>
<feature type="signal peptide" evidence="9">
    <location>
        <begin position="1"/>
        <end position="18"/>
    </location>
</feature>
<keyword evidence="7" id="KW-0325">Glycoprotein</keyword>
<dbReference type="SUPFAM" id="SSF53850">
    <property type="entry name" value="Periplasmic binding protein-like II"/>
    <property type="match status" value="1"/>
</dbReference>
<accession>A0A3B0JV73</accession>
<gene>
    <name evidence="10" type="ORF">DGUA_6G002681</name>
</gene>
<feature type="transmembrane region" description="Helical" evidence="8">
    <location>
        <begin position="294"/>
        <end position="315"/>
    </location>
</feature>
<evidence type="ECO:0000256" key="9">
    <source>
        <dbReference type="SAM" id="SignalP"/>
    </source>
</evidence>
<keyword evidence="9" id="KW-0732">Signal</keyword>
<evidence type="ECO:0000256" key="2">
    <source>
        <dbReference type="ARBA" id="ARBA00022475"/>
    </source>
</evidence>
<keyword evidence="11" id="KW-1185">Reference proteome</keyword>
<dbReference type="EMBL" id="OUUW01000001">
    <property type="protein sequence ID" value="SPP74968.1"/>
    <property type="molecule type" value="Genomic_DNA"/>
</dbReference>
<dbReference type="OrthoDB" id="7912094at2759"/>
<evidence type="ECO:0000256" key="8">
    <source>
        <dbReference type="SAM" id="Phobius"/>
    </source>
</evidence>
<keyword evidence="4 8" id="KW-1133">Transmembrane helix</keyword>
<name>A0A3B0JV73_DROGU</name>
<evidence type="ECO:0000256" key="6">
    <source>
        <dbReference type="ARBA" id="ARBA00023170"/>
    </source>
</evidence>
<comment type="subcellular location">
    <subcellularLocation>
        <location evidence="1">Cell membrane</location>
        <topology evidence="1">Multi-pass membrane protein</topology>
    </subcellularLocation>
</comment>
<evidence type="ECO:0000256" key="7">
    <source>
        <dbReference type="ARBA" id="ARBA00023180"/>
    </source>
</evidence>
<evidence type="ECO:0000256" key="4">
    <source>
        <dbReference type="ARBA" id="ARBA00022989"/>
    </source>
</evidence>
<evidence type="ECO:0000313" key="11">
    <source>
        <dbReference type="Proteomes" id="UP000268350"/>
    </source>
</evidence>
<keyword evidence="6" id="KW-0675">Receptor</keyword>
<dbReference type="AlphaFoldDB" id="A0A3B0JV73"/>
<dbReference type="InterPro" id="IPR052192">
    <property type="entry name" value="Insect_Ionotropic_Sensory_Rcpt"/>
</dbReference>
<keyword evidence="5 8" id="KW-0472">Membrane</keyword>
<dbReference type="Proteomes" id="UP000268350">
    <property type="component" value="Unassembled WGS sequence"/>
</dbReference>
<feature type="transmembrane region" description="Helical" evidence="8">
    <location>
        <begin position="350"/>
        <end position="369"/>
    </location>
</feature>
<dbReference type="GO" id="GO:0005886">
    <property type="term" value="C:plasma membrane"/>
    <property type="evidence" value="ECO:0007669"/>
    <property type="project" value="UniProtKB-SubCell"/>
</dbReference>
<dbReference type="PANTHER" id="PTHR42643:SF41">
    <property type="entry name" value="IONOTROPIC RECEPTOR 20A-RELATED"/>
    <property type="match status" value="1"/>
</dbReference>
<sequence length="579" mass="66136">MSLLKVSLWIPLLTVVAAQAGGTFILQLTLELCTKTHIYYGLSGEQLQRLPMRSNQPKMLLQGNISEQLKTQHDAPVLTITPLESDLDGNLEAVSVLQAYLKDRQFNDILLMDMQSKASHEAIFKAYWDAGFPHVLLVSAEHQLWTMKPYPRLAIIRTTLQQYLSQRNSKDLLGYPVRVLVTNDPPHSFVNENKSVASGARYQGSIISSFKLFAKHFNASLEAVPFAGLRRYRTEECLSLVMSNVTDACGSIFVMTFRYPTSQPVRLNRVAIMAPFGNPIEKFHYFFRPFDPPVWLWTGLSVAYIALLGALLHRWHFGRWDVGQYLLLAVQSLLTRSLTLPQCCSGGNRLLLLLLLFATGFVLSSLYVAQLSMMLTTRLYQRPINTVADLKAANVSILLQQHNVGPNSVYGSSEELRERFLLVEESLHKQRRDDLDPRYAYVDSEDRMDFYLYQQKFLRRPRMKKLLDPVGYTWAVQVIRQNWPLERLYNEHVQRLFETGLQEKLVGDVHELAVLAGFLRFLPTQFADIEPLRLEDIVMAAMVLAGGHALAGICFLCEWLLPNINEAQSQSQLQLREWQ</sequence>
<dbReference type="Gene3D" id="1.10.287.70">
    <property type="match status" value="1"/>
</dbReference>
<dbReference type="PANTHER" id="PTHR42643">
    <property type="entry name" value="IONOTROPIC RECEPTOR 20A-RELATED"/>
    <property type="match status" value="1"/>
</dbReference>
<reference evidence="11" key="1">
    <citation type="submission" date="2018-01" db="EMBL/GenBank/DDBJ databases">
        <authorList>
            <person name="Alioto T."/>
            <person name="Alioto T."/>
        </authorList>
    </citation>
    <scope>NUCLEOTIDE SEQUENCE [LARGE SCALE GENOMIC DNA]</scope>
</reference>
<organism evidence="10 11">
    <name type="scientific">Drosophila guanche</name>
    <name type="common">Fruit fly</name>
    <dbReference type="NCBI Taxonomy" id="7266"/>
    <lineage>
        <taxon>Eukaryota</taxon>
        <taxon>Metazoa</taxon>
        <taxon>Ecdysozoa</taxon>
        <taxon>Arthropoda</taxon>
        <taxon>Hexapoda</taxon>
        <taxon>Insecta</taxon>
        <taxon>Pterygota</taxon>
        <taxon>Neoptera</taxon>
        <taxon>Endopterygota</taxon>
        <taxon>Diptera</taxon>
        <taxon>Brachycera</taxon>
        <taxon>Muscomorpha</taxon>
        <taxon>Ephydroidea</taxon>
        <taxon>Drosophilidae</taxon>
        <taxon>Drosophila</taxon>
        <taxon>Sophophora</taxon>
    </lineage>
</organism>